<evidence type="ECO:0000313" key="3">
    <source>
        <dbReference type="Proteomes" id="UP000041314"/>
    </source>
</evidence>
<dbReference type="EMBL" id="CQPD01000088">
    <property type="protein sequence ID" value="CNV28226.1"/>
    <property type="molecule type" value="Genomic_DNA"/>
</dbReference>
<proteinExistence type="predicted"/>
<evidence type="ECO:0000313" key="1">
    <source>
        <dbReference type="EMBL" id="CNV16495.1"/>
    </source>
</evidence>
<evidence type="ECO:0000313" key="4">
    <source>
        <dbReference type="Proteomes" id="UP000042394"/>
    </source>
</evidence>
<evidence type="ECO:0000313" key="2">
    <source>
        <dbReference type="EMBL" id="CNV28226.1"/>
    </source>
</evidence>
<accession>A0A655EN72</accession>
<dbReference type="EMBL" id="CQPA01000063">
    <property type="protein sequence ID" value="CNV16495.1"/>
    <property type="molecule type" value="Genomic_DNA"/>
</dbReference>
<dbReference type="Proteomes" id="UP000041314">
    <property type="component" value="Unassembled WGS sequence"/>
</dbReference>
<reference evidence="3 4" key="1">
    <citation type="submission" date="2015-03" db="EMBL/GenBank/DDBJ databases">
        <authorList>
            <consortium name="Pathogen Informatics"/>
        </authorList>
    </citation>
    <scope>NUCLEOTIDE SEQUENCE [LARGE SCALE GENOMIC DNA]</scope>
    <source>
        <strain evidence="1 3">A1104</strain>
        <strain evidence="2 4">D4891</strain>
    </source>
</reference>
<protein>
    <submittedName>
        <fullName evidence="2">Uncharacterized protein</fullName>
    </submittedName>
</protein>
<gene>
    <name evidence="1" type="ORF">ERS008198_04532</name>
    <name evidence="2" type="ORF">ERS008207_04839</name>
</gene>
<dbReference type="Proteomes" id="UP000042394">
    <property type="component" value="Unassembled WGS sequence"/>
</dbReference>
<organism evidence="2 4">
    <name type="scientific">Salmonella enterica subsp. enterica serovar Bovismorbificans</name>
    <dbReference type="NCBI Taxonomy" id="58097"/>
    <lineage>
        <taxon>Bacteria</taxon>
        <taxon>Pseudomonadati</taxon>
        <taxon>Pseudomonadota</taxon>
        <taxon>Gammaproteobacteria</taxon>
        <taxon>Enterobacterales</taxon>
        <taxon>Enterobacteriaceae</taxon>
        <taxon>Salmonella</taxon>
    </lineage>
</organism>
<name>A0A655EN72_SALET</name>
<sequence length="87" mass="10537">MDMRHQLFPLIGQAHSAPYFLEQLQGKLTFKLLNMKSYCRLNAAQLLRSPQKRALFHYRFQRNKPTQIHNHQPIENIEFRIKKHSFF</sequence>
<dbReference type="AlphaFoldDB" id="A0A655EN72"/>